<accession>A0A9P8UBY0</accession>
<evidence type="ECO:0000313" key="3">
    <source>
        <dbReference type="Proteomes" id="UP000758603"/>
    </source>
</evidence>
<dbReference type="OrthoDB" id="10513154at2759"/>
<dbReference type="AlphaFoldDB" id="A0A9P8UBY0"/>
<feature type="signal peptide" evidence="1">
    <location>
        <begin position="1"/>
        <end position="20"/>
    </location>
</feature>
<organism evidence="2 3">
    <name type="scientific">Truncatella angustata</name>
    <dbReference type="NCBI Taxonomy" id="152316"/>
    <lineage>
        <taxon>Eukaryota</taxon>
        <taxon>Fungi</taxon>
        <taxon>Dikarya</taxon>
        <taxon>Ascomycota</taxon>
        <taxon>Pezizomycotina</taxon>
        <taxon>Sordariomycetes</taxon>
        <taxon>Xylariomycetidae</taxon>
        <taxon>Amphisphaeriales</taxon>
        <taxon>Sporocadaceae</taxon>
        <taxon>Truncatella</taxon>
    </lineage>
</organism>
<dbReference type="Proteomes" id="UP000758603">
    <property type="component" value="Unassembled WGS sequence"/>
</dbReference>
<keyword evidence="3" id="KW-1185">Reference proteome</keyword>
<reference evidence="2" key="1">
    <citation type="journal article" date="2021" name="Nat. Commun.">
        <title>Genetic determinants of endophytism in the Arabidopsis root mycobiome.</title>
        <authorList>
            <person name="Mesny F."/>
            <person name="Miyauchi S."/>
            <person name="Thiergart T."/>
            <person name="Pickel B."/>
            <person name="Atanasova L."/>
            <person name="Karlsson M."/>
            <person name="Huettel B."/>
            <person name="Barry K.W."/>
            <person name="Haridas S."/>
            <person name="Chen C."/>
            <person name="Bauer D."/>
            <person name="Andreopoulos W."/>
            <person name="Pangilinan J."/>
            <person name="LaButti K."/>
            <person name="Riley R."/>
            <person name="Lipzen A."/>
            <person name="Clum A."/>
            <person name="Drula E."/>
            <person name="Henrissat B."/>
            <person name="Kohler A."/>
            <person name="Grigoriev I.V."/>
            <person name="Martin F.M."/>
            <person name="Hacquard S."/>
        </authorList>
    </citation>
    <scope>NUCLEOTIDE SEQUENCE</scope>
    <source>
        <strain evidence="2">MPI-SDFR-AT-0073</strain>
    </source>
</reference>
<protein>
    <submittedName>
        <fullName evidence="2">Uncharacterized protein</fullName>
    </submittedName>
</protein>
<gene>
    <name evidence="2" type="ORF">BKA67DRAFT_541689</name>
</gene>
<feature type="chain" id="PRO_5040258395" evidence="1">
    <location>
        <begin position="21"/>
        <end position="158"/>
    </location>
</feature>
<keyword evidence="1" id="KW-0732">Signal</keyword>
<name>A0A9P8UBY0_9PEZI</name>
<dbReference type="EMBL" id="JAGPXC010000011">
    <property type="protein sequence ID" value="KAH6645470.1"/>
    <property type="molecule type" value="Genomic_DNA"/>
</dbReference>
<sequence>MQLHSFLLLASSFAIPIAVAGTIPDDVKRSSPPDMALVVRALDEILPGAKNYEVHNIIARLEEEGHFDSLDKRVSIGLDPSLWVNVSGSCTSCIVACVAGVYTDYRAGNNIPTLTMWGQLAVCGSTCALTGDCGSSRMAATYQAQQPHTFPTDAKKRA</sequence>
<dbReference type="RefSeq" id="XP_045951984.1">
    <property type="nucleotide sequence ID" value="XM_046100975.1"/>
</dbReference>
<proteinExistence type="predicted"/>
<evidence type="ECO:0000313" key="2">
    <source>
        <dbReference type="EMBL" id="KAH6645470.1"/>
    </source>
</evidence>
<comment type="caution">
    <text evidence="2">The sequence shown here is derived from an EMBL/GenBank/DDBJ whole genome shotgun (WGS) entry which is preliminary data.</text>
</comment>
<evidence type="ECO:0000256" key="1">
    <source>
        <dbReference type="SAM" id="SignalP"/>
    </source>
</evidence>
<dbReference type="GeneID" id="70129867"/>